<accession>A0A371GVX9</accession>
<dbReference type="PANTHER" id="PTHR35046">
    <property type="entry name" value="ZINC KNUCKLE (CCHC-TYPE) FAMILY PROTEIN"/>
    <property type="match status" value="1"/>
</dbReference>
<comment type="caution">
    <text evidence="1">The sequence shown here is derived from an EMBL/GenBank/DDBJ whole genome shotgun (WGS) entry which is preliminary data.</text>
</comment>
<proteinExistence type="predicted"/>
<dbReference type="AlphaFoldDB" id="A0A371GVX9"/>
<protein>
    <submittedName>
        <fullName evidence="1">Uncharacterized protein</fullName>
    </submittedName>
</protein>
<keyword evidence="2" id="KW-1185">Reference proteome</keyword>
<gene>
    <name evidence="1" type="ORF">CR513_23022</name>
</gene>
<dbReference type="Proteomes" id="UP000257109">
    <property type="component" value="Unassembled WGS sequence"/>
</dbReference>
<dbReference type="OrthoDB" id="1747743at2759"/>
<organism evidence="1 2">
    <name type="scientific">Mucuna pruriens</name>
    <name type="common">Velvet bean</name>
    <name type="synonym">Dolichos pruriens</name>
    <dbReference type="NCBI Taxonomy" id="157652"/>
    <lineage>
        <taxon>Eukaryota</taxon>
        <taxon>Viridiplantae</taxon>
        <taxon>Streptophyta</taxon>
        <taxon>Embryophyta</taxon>
        <taxon>Tracheophyta</taxon>
        <taxon>Spermatophyta</taxon>
        <taxon>Magnoliopsida</taxon>
        <taxon>eudicotyledons</taxon>
        <taxon>Gunneridae</taxon>
        <taxon>Pentapetalae</taxon>
        <taxon>rosids</taxon>
        <taxon>fabids</taxon>
        <taxon>Fabales</taxon>
        <taxon>Fabaceae</taxon>
        <taxon>Papilionoideae</taxon>
        <taxon>50 kb inversion clade</taxon>
        <taxon>NPAAA clade</taxon>
        <taxon>indigoferoid/millettioid clade</taxon>
        <taxon>Phaseoleae</taxon>
        <taxon>Mucuna</taxon>
    </lineage>
</organism>
<dbReference type="EMBL" id="QJKJ01004335">
    <property type="protein sequence ID" value="RDX94583.1"/>
    <property type="molecule type" value="Genomic_DNA"/>
</dbReference>
<name>A0A371GVX9_MUCPR</name>
<sequence length="67" mass="7745">MVEVVLVEKLELPIIPHPKPYKLQWLSKKGEIVNKQVNVEVTLGKYKDEILCNVLPMEATHILLERP</sequence>
<reference evidence="1" key="1">
    <citation type="submission" date="2018-05" db="EMBL/GenBank/DDBJ databases">
        <title>Draft genome of Mucuna pruriens seed.</title>
        <authorList>
            <person name="Nnadi N.E."/>
            <person name="Vos R."/>
            <person name="Hasami M.H."/>
            <person name="Devisetty U.K."/>
            <person name="Aguiy J.C."/>
        </authorList>
    </citation>
    <scope>NUCLEOTIDE SEQUENCE [LARGE SCALE GENOMIC DNA]</scope>
    <source>
        <strain evidence="1">JCA_2017</strain>
    </source>
</reference>
<feature type="non-terminal residue" evidence="1">
    <location>
        <position position="1"/>
    </location>
</feature>
<evidence type="ECO:0000313" key="2">
    <source>
        <dbReference type="Proteomes" id="UP000257109"/>
    </source>
</evidence>
<evidence type="ECO:0000313" key="1">
    <source>
        <dbReference type="EMBL" id="RDX94583.1"/>
    </source>
</evidence>
<dbReference type="PANTHER" id="PTHR35046:SF26">
    <property type="entry name" value="RNA-DIRECTED DNA POLYMERASE"/>
    <property type="match status" value="1"/>
</dbReference>